<reference evidence="5 6" key="1">
    <citation type="submission" date="2021-09" db="EMBL/GenBank/DDBJ databases">
        <title>Lysobacter sp. 13A isolated from the river sediment.</title>
        <authorList>
            <person name="Liu H."/>
            <person name="Li S."/>
            <person name="Mao S."/>
        </authorList>
    </citation>
    <scope>NUCLEOTIDE SEQUENCE [LARGE SCALE GENOMIC DNA]</scope>
    <source>
        <strain evidence="5 6">13A</strain>
    </source>
</reference>
<dbReference type="PANTHER" id="PTHR37299:SF1">
    <property type="entry name" value="STAGE 0 SPORULATION PROTEIN A HOMOLOG"/>
    <property type="match status" value="1"/>
</dbReference>
<organism evidence="5 6">
    <name type="scientific">Novilysobacter selenitireducens</name>
    <dbReference type="NCBI Taxonomy" id="2872639"/>
    <lineage>
        <taxon>Bacteria</taxon>
        <taxon>Pseudomonadati</taxon>
        <taxon>Pseudomonadota</taxon>
        <taxon>Gammaproteobacteria</taxon>
        <taxon>Lysobacterales</taxon>
        <taxon>Lysobacteraceae</taxon>
        <taxon>Novilysobacter</taxon>
    </lineage>
</organism>
<feature type="domain" description="Response regulatory" evidence="3">
    <location>
        <begin position="3"/>
        <end position="114"/>
    </location>
</feature>
<dbReference type="Pfam" id="PF04397">
    <property type="entry name" value="LytTR"/>
    <property type="match status" value="1"/>
</dbReference>
<protein>
    <submittedName>
        <fullName evidence="5">LytTR family DNA-binding domain-containing protein</fullName>
    </submittedName>
</protein>
<accession>A0ABS7T3U5</accession>
<dbReference type="Gene3D" id="3.40.50.2300">
    <property type="match status" value="1"/>
</dbReference>
<keyword evidence="2" id="KW-0597">Phosphoprotein</keyword>
<dbReference type="InterPro" id="IPR046947">
    <property type="entry name" value="LytR-like"/>
</dbReference>
<dbReference type="SMART" id="SM00448">
    <property type="entry name" value="REC"/>
    <property type="match status" value="1"/>
</dbReference>
<dbReference type="Gene3D" id="2.40.50.1020">
    <property type="entry name" value="LytTr DNA-binding domain"/>
    <property type="match status" value="1"/>
</dbReference>
<dbReference type="PANTHER" id="PTHR37299">
    <property type="entry name" value="TRANSCRIPTIONAL REGULATOR-RELATED"/>
    <property type="match status" value="1"/>
</dbReference>
<dbReference type="RefSeq" id="WP_223674712.1">
    <property type="nucleotide sequence ID" value="NZ_JAINZW010000001.1"/>
</dbReference>
<evidence type="ECO:0000256" key="1">
    <source>
        <dbReference type="ARBA" id="ARBA00023012"/>
    </source>
</evidence>
<sequence>MIRALLVDDERIARVELRRMLRAHPAVAVVGEATDAEEASAAVEKLRPDALFLDVEMPGESGVAFARALAGEMRVVFCTAHSAFAADAFEVNAVDYLMKPVSPAALARAVSRLTASERPAVEHLPMDFAIMLKFNDVSRVIRLGEIERFESVGNYVAAHCRLGAALLVGTIARLEKRLNPKYFMRANRAEIVRIDAIRDVESDVGGGLVATMESGAKCEISRRQAQSMRAQMAVL</sequence>
<dbReference type="PROSITE" id="PS50110">
    <property type="entry name" value="RESPONSE_REGULATORY"/>
    <property type="match status" value="1"/>
</dbReference>
<feature type="modified residue" description="4-aspartylphosphate" evidence="2">
    <location>
        <position position="54"/>
    </location>
</feature>
<dbReference type="Proteomes" id="UP001430954">
    <property type="component" value="Unassembled WGS sequence"/>
</dbReference>
<name>A0ABS7T3U5_9GAMM</name>
<dbReference type="SUPFAM" id="SSF52172">
    <property type="entry name" value="CheY-like"/>
    <property type="match status" value="1"/>
</dbReference>
<feature type="domain" description="HTH LytTR-type" evidence="4">
    <location>
        <begin position="140"/>
        <end position="234"/>
    </location>
</feature>
<dbReference type="EMBL" id="JAINZW010000001">
    <property type="protein sequence ID" value="MBZ4038533.1"/>
    <property type="molecule type" value="Genomic_DNA"/>
</dbReference>
<evidence type="ECO:0000313" key="6">
    <source>
        <dbReference type="Proteomes" id="UP001430954"/>
    </source>
</evidence>
<evidence type="ECO:0000256" key="2">
    <source>
        <dbReference type="PROSITE-ProRule" id="PRU00169"/>
    </source>
</evidence>
<keyword evidence="1" id="KW-0902">Two-component regulatory system</keyword>
<proteinExistence type="predicted"/>
<keyword evidence="5" id="KW-0238">DNA-binding</keyword>
<dbReference type="SMART" id="SM00850">
    <property type="entry name" value="LytTR"/>
    <property type="match status" value="1"/>
</dbReference>
<evidence type="ECO:0000259" key="4">
    <source>
        <dbReference type="PROSITE" id="PS50930"/>
    </source>
</evidence>
<dbReference type="InterPro" id="IPR011006">
    <property type="entry name" value="CheY-like_superfamily"/>
</dbReference>
<dbReference type="InterPro" id="IPR007492">
    <property type="entry name" value="LytTR_DNA-bd_dom"/>
</dbReference>
<dbReference type="InterPro" id="IPR001789">
    <property type="entry name" value="Sig_transdc_resp-reg_receiver"/>
</dbReference>
<dbReference type="PROSITE" id="PS50930">
    <property type="entry name" value="HTH_LYTTR"/>
    <property type="match status" value="1"/>
</dbReference>
<comment type="caution">
    <text evidence="5">The sequence shown here is derived from an EMBL/GenBank/DDBJ whole genome shotgun (WGS) entry which is preliminary data.</text>
</comment>
<dbReference type="GO" id="GO:0003677">
    <property type="term" value="F:DNA binding"/>
    <property type="evidence" value="ECO:0007669"/>
    <property type="project" value="UniProtKB-KW"/>
</dbReference>
<evidence type="ECO:0000259" key="3">
    <source>
        <dbReference type="PROSITE" id="PS50110"/>
    </source>
</evidence>
<keyword evidence="6" id="KW-1185">Reference proteome</keyword>
<dbReference type="Pfam" id="PF00072">
    <property type="entry name" value="Response_reg"/>
    <property type="match status" value="1"/>
</dbReference>
<evidence type="ECO:0000313" key="5">
    <source>
        <dbReference type="EMBL" id="MBZ4038533.1"/>
    </source>
</evidence>
<gene>
    <name evidence="5" type="ORF">K6753_03140</name>
</gene>